<dbReference type="SUPFAM" id="SSF47598">
    <property type="entry name" value="Ribbon-helix-helix"/>
    <property type="match status" value="1"/>
</dbReference>
<dbReference type="InterPro" id="IPR010985">
    <property type="entry name" value="Ribbon_hlx_hlx"/>
</dbReference>
<dbReference type="Pfam" id="PF12651">
    <property type="entry name" value="RHH_3"/>
    <property type="match status" value="1"/>
</dbReference>
<reference evidence="2 3" key="1">
    <citation type="submission" date="2023-04" db="EMBL/GenBank/DDBJ databases">
        <title>Antarctic isolates genomes.</title>
        <authorList>
            <person name="Dimov S.G."/>
        </authorList>
    </citation>
    <scope>NUCLEOTIDE SEQUENCE [LARGE SCALE GENOMIC DNA]</scope>
    <source>
        <strain evidence="2 3">AL19</strain>
    </source>
</reference>
<dbReference type="InterPro" id="IPR038733">
    <property type="entry name" value="Predicted_DNA_bind_prot_RHH"/>
</dbReference>
<organism evidence="2 3">
    <name type="scientific">Exiguobacterium antarcticum</name>
    <dbReference type="NCBI Taxonomy" id="132920"/>
    <lineage>
        <taxon>Bacteria</taxon>
        <taxon>Bacillati</taxon>
        <taxon>Bacillota</taxon>
        <taxon>Bacilli</taxon>
        <taxon>Bacillales</taxon>
        <taxon>Bacillales Family XII. Incertae Sedis</taxon>
        <taxon>Exiguobacterium</taxon>
    </lineage>
</organism>
<dbReference type="EMBL" id="JASBQV010000025">
    <property type="protein sequence ID" value="MDI3235983.1"/>
    <property type="molecule type" value="Genomic_DNA"/>
</dbReference>
<dbReference type="InterPro" id="IPR013321">
    <property type="entry name" value="Arc_rbn_hlx_hlx"/>
</dbReference>
<comment type="caution">
    <text evidence="2">The sequence shown here is derived from an EMBL/GenBank/DDBJ whole genome shotgun (WGS) entry which is preliminary data.</text>
</comment>
<evidence type="ECO:0000259" key="1">
    <source>
        <dbReference type="Pfam" id="PF12651"/>
    </source>
</evidence>
<feature type="domain" description="Predicted DNA-binding protein ribbon-helix-helix" evidence="1">
    <location>
        <begin position="3"/>
        <end position="35"/>
    </location>
</feature>
<protein>
    <submittedName>
        <fullName evidence="2">Ribbon-helix-helix domain-containing protein</fullName>
    </submittedName>
</protein>
<gene>
    <name evidence="2" type="ORF">QK289_13280</name>
</gene>
<evidence type="ECO:0000313" key="2">
    <source>
        <dbReference type="EMBL" id="MDI3235983.1"/>
    </source>
</evidence>
<name>A0ABT6R590_9BACL</name>
<dbReference type="Gene3D" id="1.10.1220.10">
    <property type="entry name" value="Met repressor-like"/>
    <property type="match status" value="1"/>
</dbReference>
<evidence type="ECO:0000313" key="3">
    <source>
        <dbReference type="Proteomes" id="UP001243286"/>
    </source>
</evidence>
<keyword evidence="3" id="KW-1185">Reference proteome</keyword>
<accession>A0ABT6R590</accession>
<proteinExistence type="predicted"/>
<sequence>MNKRVHIYLTEEVLKEVDNLSEEYGINRSNLIEKACIQYVENETKESVKDSIVADLTRALDNALDPKIERLAKLISKGAVFSGMSQNLLIEYLDEATSFDVLASYRNARLKTVEDLKRPLEALMGGSAK</sequence>
<dbReference type="CDD" id="cd21631">
    <property type="entry name" value="RHH_CopG_NikR-like"/>
    <property type="match status" value="1"/>
</dbReference>
<dbReference type="Proteomes" id="UP001243286">
    <property type="component" value="Unassembled WGS sequence"/>
</dbReference>